<feature type="region of interest" description="Disordered" evidence="1">
    <location>
        <begin position="1"/>
        <end position="21"/>
    </location>
</feature>
<keyword evidence="5" id="KW-1185">Reference proteome</keyword>
<proteinExistence type="predicted"/>
<dbReference type="HOGENOM" id="CLU_2184166_0_0_1"/>
<evidence type="ECO:0000313" key="5">
    <source>
        <dbReference type="Proteomes" id="UP000027222"/>
    </source>
</evidence>
<sequence length="109" mass="12406">MTESEQSSQKAPPKKTPKVWNFEDDFEYTPPKPDGDPWNVLLKPLLEKDKVRCDGWKEEVQNLLIFAGLFSAVVTAFVVESYLPCRPTLRAAFTRPILKAEIGNYSGFQ</sequence>
<keyword evidence="2" id="KW-0472">Membrane</keyword>
<keyword evidence="2" id="KW-0812">Transmembrane</keyword>
<dbReference type="AlphaFoldDB" id="A0A067SVL1"/>
<evidence type="ECO:0000256" key="1">
    <source>
        <dbReference type="SAM" id="MobiDB-lite"/>
    </source>
</evidence>
<dbReference type="InterPro" id="IPR045338">
    <property type="entry name" value="DUF6535"/>
</dbReference>
<evidence type="ECO:0000259" key="3">
    <source>
        <dbReference type="Pfam" id="PF20153"/>
    </source>
</evidence>
<protein>
    <recommendedName>
        <fullName evidence="3">DUF6535 domain-containing protein</fullName>
    </recommendedName>
</protein>
<accession>A0A067SVL1</accession>
<feature type="compositionally biased region" description="Polar residues" evidence="1">
    <location>
        <begin position="1"/>
        <end position="10"/>
    </location>
</feature>
<dbReference type="EMBL" id="KL142391">
    <property type="protein sequence ID" value="KDR71744.1"/>
    <property type="molecule type" value="Genomic_DNA"/>
</dbReference>
<feature type="domain" description="DUF6535" evidence="3">
    <location>
        <begin position="38"/>
        <end position="91"/>
    </location>
</feature>
<evidence type="ECO:0000313" key="4">
    <source>
        <dbReference type="EMBL" id="KDR71744.1"/>
    </source>
</evidence>
<feature type="transmembrane region" description="Helical" evidence="2">
    <location>
        <begin position="63"/>
        <end position="83"/>
    </location>
</feature>
<dbReference type="STRING" id="685588.A0A067SVL1"/>
<reference evidence="5" key="1">
    <citation type="journal article" date="2014" name="Proc. Natl. Acad. Sci. U.S.A.">
        <title>Extensive sampling of basidiomycete genomes demonstrates inadequacy of the white-rot/brown-rot paradigm for wood decay fungi.</title>
        <authorList>
            <person name="Riley R."/>
            <person name="Salamov A.A."/>
            <person name="Brown D.W."/>
            <person name="Nagy L.G."/>
            <person name="Floudas D."/>
            <person name="Held B.W."/>
            <person name="Levasseur A."/>
            <person name="Lombard V."/>
            <person name="Morin E."/>
            <person name="Otillar R."/>
            <person name="Lindquist E.A."/>
            <person name="Sun H."/>
            <person name="LaButti K.M."/>
            <person name="Schmutz J."/>
            <person name="Jabbour D."/>
            <person name="Luo H."/>
            <person name="Baker S.E."/>
            <person name="Pisabarro A.G."/>
            <person name="Walton J.D."/>
            <person name="Blanchette R.A."/>
            <person name="Henrissat B."/>
            <person name="Martin F."/>
            <person name="Cullen D."/>
            <person name="Hibbett D.S."/>
            <person name="Grigoriev I.V."/>
        </authorList>
    </citation>
    <scope>NUCLEOTIDE SEQUENCE [LARGE SCALE GENOMIC DNA]</scope>
    <source>
        <strain evidence="5">CBS 339.88</strain>
    </source>
</reference>
<dbReference type="Pfam" id="PF20153">
    <property type="entry name" value="DUF6535"/>
    <property type="match status" value="1"/>
</dbReference>
<gene>
    <name evidence="4" type="ORF">GALMADRAFT_253490</name>
</gene>
<organism evidence="4 5">
    <name type="scientific">Galerina marginata (strain CBS 339.88)</name>
    <dbReference type="NCBI Taxonomy" id="685588"/>
    <lineage>
        <taxon>Eukaryota</taxon>
        <taxon>Fungi</taxon>
        <taxon>Dikarya</taxon>
        <taxon>Basidiomycota</taxon>
        <taxon>Agaricomycotina</taxon>
        <taxon>Agaricomycetes</taxon>
        <taxon>Agaricomycetidae</taxon>
        <taxon>Agaricales</taxon>
        <taxon>Agaricineae</taxon>
        <taxon>Strophariaceae</taxon>
        <taxon>Galerina</taxon>
    </lineage>
</organism>
<dbReference type="OrthoDB" id="3221808at2759"/>
<dbReference type="Proteomes" id="UP000027222">
    <property type="component" value="Unassembled WGS sequence"/>
</dbReference>
<name>A0A067SVL1_GALM3</name>
<keyword evidence="2" id="KW-1133">Transmembrane helix</keyword>
<evidence type="ECO:0000256" key="2">
    <source>
        <dbReference type="SAM" id="Phobius"/>
    </source>
</evidence>